<feature type="compositionally biased region" description="Basic residues" evidence="1">
    <location>
        <begin position="86"/>
        <end position="101"/>
    </location>
</feature>
<evidence type="ECO:0000256" key="1">
    <source>
        <dbReference type="SAM" id="MobiDB-lite"/>
    </source>
</evidence>
<sequence length="113" mass="12510">MSAGWAGVWRDTSKSTGLLLVQSKSKSTGCALSALSTTPEAAGRQASSEMSRSGKRLRRWWDEEDESDDDDLFIIAGLLEGSRRNKRKKKFRGSLPGRRKVLRDISGGHDRNS</sequence>
<dbReference type="EMBL" id="CM027687">
    <property type="protein sequence ID" value="KAG0520430.1"/>
    <property type="molecule type" value="Genomic_DNA"/>
</dbReference>
<feature type="region of interest" description="Disordered" evidence="1">
    <location>
        <begin position="86"/>
        <end position="113"/>
    </location>
</feature>
<feature type="compositionally biased region" description="Basic and acidic residues" evidence="1">
    <location>
        <begin position="102"/>
        <end position="113"/>
    </location>
</feature>
<name>A0A921QGB9_SORBI</name>
<organism evidence="2 3">
    <name type="scientific">Sorghum bicolor</name>
    <name type="common">Sorghum</name>
    <name type="synonym">Sorghum vulgare</name>
    <dbReference type="NCBI Taxonomy" id="4558"/>
    <lineage>
        <taxon>Eukaryota</taxon>
        <taxon>Viridiplantae</taxon>
        <taxon>Streptophyta</taxon>
        <taxon>Embryophyta</taxon>
        <taxon>Tracheophyta</taxon>
        <taxon>Spermatophyta</taxon>
        <taxon>Magnoliopsida</taxon>
        <taxon>Liliopsida</taxon>
        <taxon>Poales</taxon>
        <taxon>Poaceae</taxon>
        <taxon>PACMAD clade</taxon>
        <taxon>Panicoideae</taxon>
        <taxon>Andropogonodae</taxon>
        <taxon>Andropogoneae</taxon>
        <taxon>Sorghinae</taxon>
        <taxon>Sorghum</taxon>
    </lineage>
</organism>
<protein>
    <submittedName>
        <fullName evidence="2">Uncharacterized protein</fullName>
    </submittedName>
</protein>
<feature type="region of interest" description="Disordered" evidence="1">
    <location>
        <begin position="36"/>
        <end position="57"/>
    </location>
</feature>
<dbReference type="Proteomes" id="UP000807115">
    <property type="component" value="Chromosome 8"/>
</dbReference>
<evidence type="ECO:0000313" key="2">
    <source>
        <dbReference type="EMBL" id="KAG0520430.1"/>
    </source>
</evidence>
<accession>A0A921QGB9</accession>
<reference evidence="2" key="2">
    <citation type="submission" date="2020-10" db="EMBL/GenBank/DDBJ databases">
        <authorList>
            <person name="Cooper E.A."/>
            <person name="Brenton Z.W."/>
            <person name="Flinn B.S."/>
            <person name="Jenkins J."/>
            <person name="Shu S."/>
            <person name="Flowers D."/>
            <person name="Luo F."/>
            <person name="Wang Y."/>
            <person name="Xia P."/>
            <person name="Barry K."/>
            <person name="Daum C."/>
            <person name="Lipzen A."/>
            <person name="Yoshinaga Y."/>
            <person name="Schmutz J."/>
            <person name="Saski C."/>
            <person name="Vermerris W."/>
            <person name="Kresovich S."/>
        </authorList>
    </citation>
    <scope>NUCLEOTIDE SEQUENCE</scope>
</reference>
<evidence type="ECO:0000313" key="3">
    <source>
        <dbReference type="Proteomes" id="UP000807115"/>
    </source>
</evidence>
<dbReference type="AlphaFoldDB" id="A0A921QGB9"/>
<comment type="caution">
    <text evidence="2">The sequence shown here is derived from an EMBL/GenBank/DDBJ whole genome shotgun (WGS) entry which is preliminary data.</text>
</comment>
<feature type="compositionally biased region" description="Polar residues" evidence="1">
    <location>
        <begin position="36"/>
        <end position="51"/>
    </location>
</feature>
<proteinExistence type="predicted"/>
<gene>
    <name evidence="2" type="ORF">BDA96_08G073500</name>
</gene>
<reference evidence="2" key="1">
    <citation type="journal article" date="2019" name="BMC Genomics">
        <title>A new reference genome for Sorghum bicolor reveals high levels of sequence similarity between sweet and grain genotypes: implications for the genetics of sugar metabolism.</title>
        <authorList>
            <person name="Cooper E.A."/>
            <person name="Brenton Z.W."/>
            <person name="Flinn B.S."/>
            <person name="Jenkins J."/>
            <person name="Shu S."/>
            <person name="Flowers D."/>
            <person name="Luo F."/>
            <person name="Wang Y."/>
            <person name="Xia P."/>
            <person name="Barry K."/>
            <person name="Daum C."/>
            <person name="Lipzen A."/>
            <person name="Yoshinaga Y."/>
            <person name="Schmutz J."/>
            <person name="Saski C."/>
            <person name="Vermerris W."/>
            <person name="Kresovich S."/>
        </authorList>
    </citation>
    <scope>NUCLEOTIDE SEQUENCE</scope>
</reference>